<comment type="caution">
    <text evidence="2">The sequence shown here is derived from an EMBL/GenBank/DDBJ whole genome shotgun (WGS) entry which is preliminary data.</text>
</comment>
<accession>A0A939IQ25</accession>
<feature type="signal peptide" evidence="1">
    <location>
        <begin position="1"/>
        <end position="32"/>
    </location>
</feature>
<dbReference type="Gene3D" id="3.40.190.10">
    <property type="entry name" value="Periplasmic binding protein-like II"/>
    <property type="match status" value="2"/>
</dbReference>
<keyword evidence="3" id="KW-1185">Reference proteome</keyword>
<sequence>MKSLFSLTRFSPAASVTLLCLLSSLFVLSARAANPLFVVTELSPPAQTLVDGRVSGTVTQRVRDLLRRAGLEGQFHVFPWARAYELALVRPNTLIYAMARTPARESQFKWIAPVGRYSLGFMKLTRHTSLKLENAQQAKIYLTAVQRKDVAVEVLSDLGFREDDNLLLTADIQQSWELLLKGKVDFVIDDPAAIQDLLDKHNLSPEQVTFELMLPQLEQLTYLAASLETDDALVEKLRAAHLPL</sequence>
<feature type="chain" id="PRO_5037183621" evidence="1">
    <location>
        <begin position="33"/>
        <end position="244"/>
    </location>
</feature>
<evidence type="ECO:0000313" key="2">
    <source>
        <dbReference type="EMBL" id="MBN7824594.1"/>
    </source>
</evidence>
<organism evidence="2 3">
    <name type="scientific">Bowmanella dokdonensis</name>
    <dbReference type="NCBI Taxonomy" id="751969"/>
    <lineage>
        <taxon>Bacteria</taxon>
        <taxon>Pseudomonadati</taxon>
        <taxon>Pseudomonadota</taxon>
        <taxon>Gammaproteobacteria</taxon>
        <taxon>Alteromonadales</taxon>
        <taxon>Alteromonadaceae</taxon>
        <taxon>Bowmanella</taxon>
    </lineage>
</organism>
<dbReference type="Proteomes" id="UP000664654">
    <property type="component" value="Unassembled WGS sequence"/>
</dbReference>
<name>A0A939IQ25_9ALTE</name>
<dbReference type="PANTHER" id="PTHR38834:SF3">
    <property type="entry name" value="SOLUTE-BINDING PROTEIN FAMILY 3_N-TERMINAL DOMAIN-CONTAINING PROTEIN"/>
    <property type="match status" value="1"/>
</dbReference>
<reference evidence="2" key="1">
    <citation type="submission" date="2021-03" db="EMBL/GenBank/DDBJ databases">
        <title>novel species isolated from a fishpond in China.</title>
        <authorList>
            <person name="Lu H."/>
            <person name="Cai Z."/>
        </authorList>
    </citation>
    <scope>NUCLEOTIDE SEQUENCE</scope>
    <source>
        <strain evidence="2">JCM 30855</strain>
    </source>
</reference>
<dbReference type="EMBL" id="JAFKCV010000002">
    <property type="protein sequence ID" value="MBN7824594.1"/>
    <property type="molecule type" value="Genomic_DNA"/>
</dbReference>
<evidence type="ECO:0000256" key="1">
    <source>
        <dbReference type="SAM" id="SignalP"/>
    </source>
</evidence>
<keyword evidence="1" id="KW-0732">Signal</keyword>
<dbReference type="AlphaFoldDB" id="A0A939IQ25"/>
<dbReference type="PANTHER" id="PTHR38834">
    <property type="entry name" value="PERIPLASMIC SUBSTRATE BINDING PROTEIN FAMILY 3"/>
    <property type="match status" value="1"/>
</dbReference>
<proteinExistence type="predicted"/>
<gene>
    <name evidence="2" type="ORF">J0A66_05070</name>
</gene>
<dbReference type="RefSeq" id="WP_206572693.1">
    <property type="nucleotide sequence ID" value="NZ_JAFKCV010000002.1"/>
</dbReference>
<protein>
    <submittedName>
        <fullName evidence="2">Transporter substrate-binding domain-containing protein</fullName>
    </submittedName>
</protein>
<evidence type="ECO:0000313" key="3">
    <source>
        <dbReference type="Proteomes" id="UP000664654"/>
    </source>
</evidence>
<dbReference type="SUPFAM" id="SSF53850">
    <property type="entry name" value="Periplasmic binding protein-like II"/>
    <property type="match status" value="1"/>
</dbReference>